<accession>A0A8S4A0E5</accession>
<evidence type="ECO:0000256" key="1">
    <source>
        <dbReference type="ARBA" id="ARBA00006322"/>
    </source>
</evidence>
<dbReference type="Proteomes" id="UP000678393">
    <property type="component" value="Unassembled WGS sequence"/>
</dbReference>
<comment type="caution">
    <text evidence="2">The sequence shown here is derived from an EMBL/GenBank/DDBJ whole genome shotgun (WGS) entry which is preliminary data.</text>
</comment>
<reference evidence="2" key="1">
    <citation type="submission" date="2021-04" db="EMBL/GenBank/DDBJ databases">
        <authorList>
            <consortium name="Molecular Ecology Group"/>
        </authorList>
    </citation>
    <scope>NUCLEOTIDE SEQUENCE</scope>
</reference>
<dbReference type="Pfam" id="PF14956">
    <property type="entry name" value="DUF4505"/>
    <property type="match status" value="1"/>
</dbReference>
<dbReference type="AlphaFoldDB" id="A0A8S4A0E5"/>
<dbReference type="InterPro" id="IPR028108">
    <property type="entry name" value="DUF4505"/>
</dbReference>
<comment type="similarity">
    <text evidence="1">Belongs to the UPF0598 family.</text>
</comment>
<dbReference type="OrthoDB" id="10260024at2759"/>
<evidence type="ECO:0000313" key="2">
    <source>
        <dbReference type="EMBL" id="CAG5135293.1"/>
    </source>
</evidence>
<proteinExistence type="inferred from homology"/>
<dbReference type="PANTHER" id="PTHR31449:SF3">
    <property type="entry name" value="UPF0598 PROTEIN C8ORF82"/>
    <property type="match status" value="1"/>
</dbReference>
<sequence length="219" mass="25435">MLNLFRLRSMSTNVNLCFRNVVRNLQYVQGQSPNPKIREYFYYIDHQGQLFLDDTKIKNFTSCFKEKDFLVFFFKRLKVNTTGRYVDEFPFISLCGREHNYVRCNDTPIVYTHIIQNPSSATDLLSFGGAGDKLTVKFEPENLCMLPQTGRVYHPASEQYGSIGLIKSALAIELSKSFEFASGDESQPPSHFTWKGHRYDLTNVLFDVVRDRKFVVHEE</sequence>
<keyword evidence="3" id="KW-1185">Reference proteome</keyword>
<gene>
    <name evidence="2" type="ORF">CUNI_LOCUS20851</name>
</gene>
<evidence type="ECO:0000313" key="3">
    <source>
        <dbReference type="Proteomes" id="UP000678393"/>
    </source>
</evidence>
<name>A0A8S4A0E5_9EUPU</name>
<protein>
    <submittedName>
        <fullName evidence="2">Uncharacterized protein</fullName>
    </submittedName>
</protein>
<organism evidence="2 3">
    <name type="scientific">Candidula unifasciata</name>
    <dbReference type="NCBI Taxonomy" id="100452"/>
    <lineage>
        <taxon>Eukaryota</taxon>
        <taxon>Metazoa</taxon>
        <taxon>Spiralia</taxon>
        <taxon>Lophotrochozoa</taxon>
        <taxon>Mollusca</taxon>
        <taxon>Gastropoda</taxon>
        <taxon>Heterobranchia</taxon>
        <taxon>Euthyneura</taxon>
        <taxon>Panpulmonata</taxon>
        <taxon>Eupulmonata</taxon>
        <taxon>Stylommatophora</taxon>
        <taxon>Helicina</taxon>
        <taxon>Helicoidea</taxon>
        <taxon>Geomitridae</taxon>
        <taxon>Candidula</taxon>
    </lineage>
</organism>
<dbReference type="EMBL" id="CAJHNH020008135">
    <property type="protein sequence ID" value="CAG5135293.1"/>
    <property type="molecule type" value="Genomic_DNA"/>
</dbReference>
<dbReference type="PANTHER" id="PTHR31449">
    <property type="entry name" value="UPF0598 PROTEIN C8ORF82"/>
    <property type="match status" value="1"/>
</dbReference>